<dbReference type="Gene3D" id="1.20.58.220">
    <property type="entry name" value="Phosphate transport system protein phou homolog 2, domain 2"/>
    <property type="match status" value="1"/>
</dbReference>
<reference evidence="3" key="1">
    <citation type="submission" date="2022-11" db="EMBL/GenBank/DDBJ databases">
        <title>Robbsia betulipollinis sp. nov., isolated from pollen of birch (Betula pendula).</title>
        <authorList>
            <person name="Shi H."/>
            <person name="Ambika Manirajan B."/>
            <person name="Ratering S."/>
            <person name="Geissler-Plaum R."/>
            <person name="Schnell S."/>
        </authorList>
    </citation>
    <scope>NUCLEOTIDE SEQUENCE</scope>
    <source>
        <strain evidence="3">Bb-Pol-6</strain>
    </source>
</reference>
<dbReference type="RefSeq" id="WP_267845732.1">
    <property type="nucleotide sequence ID" value="NZ_JAPMXC010000001.1"/>
</dbReference>
<dbReference type="EMBL" id="JAPMXC010000001">
    <property type="protein sequence ID" value="MCY0386359.1"/>
    <property type="molecule type" value="Genomic_DNA"/>
</dbReference>
<evidence type="ECO:0000256" key="2">
    <source>
        <dbReference type="SAM" id="Coils"/>
    </source>
</evidence>
<dbReference type="SUPFAM" id="SSF109755">
    <property type="entry name" value="PhoU-like"/>
    <property type="match status" value="1"/>
</dbReference>
<dbReference type="InterPro" id="IPR018445">
    <property type="entry name" value="Put_Phosphate_transp_reg"/>
</dbReference>
<dbReference type="InterPro" id="IPR038078">
    <property type="entry name" value="PhoU-like_sf"/>
</dbReference>
<sequence length="208" mass="23687">MFGRFMPTEGKFFEIFNAHAKCMVEAARELEALVDNIERAEIHKQNVQINEKRADKLTHETIDLLHKTFITPLDRDEIHKLITTMDDIIDLIEDVATAVWLYDVKSLTAEASQLAHICVSCCERVQDVVARLADMKDAAAILQVCEEIDRLESDADRVLRAAMSKLFREEDDVKTLIKLKAIYELLEQVTDKCEDVANIIEGIVLENA</sequence>
<keyword evidence="4" id="KW-1185">Reference proteome</keyword>
<evidence type="ECO:0000313" key="4">
    <source>
        <dbReference type="Proteomes" id="UP001082899"/>
    </source>
</evidence>
<gene>
    <name evidence="3" type="ORF">OVY01_03680</name>
</gene>
<comment type="similarity">
    <text evidence="1">Belongs to the UPF0111 family.</text>
</comment>
<keyword evidence="2" id="KW-0175">Coiled coil</keyword>
<dbReference type="Proteomes" id="UP001082899">
    <property type="component" value="Unassembled WGS sequence"/>
</dbReference>
<evidence type="ECO:0000256" key="1">
    <source>
        <dbReference type="ARBA" id="ARBA00008591"/>
    </source>
</evidence>
<dbReference type="PANTHER" id="PTHR37298">
    <property type="entry name" value="UPF0111 PROTEIN YKAA"/>
    <property type="match status" value="1"/>
</dbReference>
<protein>
    <submittedName>
        <fullName evidence="3">DUF47 domain-containing protein</fullName>
    </submittedName>
</protein>
<dbReference type="PANTHER" id="PTHR37298:SF1">
    <property type="entry name" value="UPF0111 PROTEIN YKAA"/>
    <property type="match status" value="1"/>
</dbReference>
<comment type="caution">
    <text evidence="3">The sequence shown here is derived from an EMBL/GenBank/DDBJ whole genome shotgun (WGS) entry which is preliminary data.</text>
</comment>
<accession>A0ABT3ZIJ8</accession>
<evidence type="ECO:0000313" key="3">
    <source>
        <dbReference type="EMBL" id="MCY0386359.1"/>
    </source>
</evidence>
<dbReference type="Pfam" id="PF01865">
    <property type="entry name" value="PhoU_div"/>
    <property type="match status" value="1"/>
</dbReference>
<name>A0ABT3ZIJ8_9BURK</name>
<feature type="coiled-coil region" evidence="2">
    <location>
        <begin position="20"/>
        <end position="50"/>
    </location>
</feature>
<proteinExistence type="inferred from homology"/>
<organism evidence="3 4">
    <name type="scientific">Robbsia betulipollinis</name>
    <dbReference type="NCBI Taxonomy" id="2981849"/>
    <lineage>
        <taxon>Bacteria</taxon>
        <taxon>Pseudomonadati</taxon>
        <taxon>Pseudomonadota</taxon>
        <taxon>Betaproteobacteria</taxon>
        <taxon>Burkholderiales</taxon>
        <taxon>Burkholderiaceae</taxon>
        <taxon>Robbsia</taxon>
    </lineage>
</organism>
<dbReference type="InterPro" id="IPR052912">
    <property type="entry name" value="UPF0111_domain"/>
</dbReference>